<accession>A0A843YN55</accession>
<sequence>MNDILTTDLHDAHTDQLSVCTLPFQNFGGRLSFSGPIRTVVTMEDTKLAQQLLRTPGDGAVIVLDGGGSTRTAMLGDVNAEILRQNNWAGIVINGVVRDSAELRGIDIGIKALGVTPIRSAKAGIGAIDVPVSFGNVLFRPGQYIYCDQDGVLIGEVPLHSPLGKILL</sequence>
<dbReference type="Proteomes" id="UP000444174">
    <property type="component" value="Unassembled WGS sequence"/>
</dbReference>
<dbReference type="AlphaFoldDB" id="A0A843YN55"/>
<dbReference type="EMBL" id="WIBF01000020">
    <property type="protein sequence ID" value="MQQ10662.1"/>
    <property type="molecule type" value="Genomic_DNA"/>
</dbReference>
<dbReference type="GO" id="GO:0046872">
    <property type="term" value="F:metal ion binding"/>
    <property type="evidence" value="ECO:0007669"/>
    <property type="project" value="UniProtKB-KW"/>
</dbReference>
<dbReference type="NCBIfam" id="NF006875">
    <property type="entry name" value="PRK09372.1"/>
    <property type="match status" value="1"/>
</dbReference>
<dbReference type="CDD" id="cd16841">
    <property type="entry name" value="RraA_family"/>
    <property type="match status" value="1"/>
</dbReference>
<protein>
    <recommendedName>
        <fullName evidence="10">4-hydroxy-4-methyl-2-oxoglutarate aldolase</fullName>
        <shortName evidence="10">HMG aldolase</shortName>
        <ecNumber evidence="10">4.1.1.112</ecNumber>
        <ecNumber evidence="10">4.1.3.17</ecNumber>
    </recommendedName>
    <alternativeName>
        <fullName evidence="10">Oxaloacetate decarboxylase</fullName>
    </alternativeName>
</protein>
<dbReference type="RefSeq" id="WP_153217826.1">
    <property type="nucleotide sequence ID" value="NZ_WIBF01000020.1"/>
</dbReference>
<comment type="function">
    <text evidence="7 10">Catalyzes the aldol cleavage of 4-hydroxy-4-methyl-2-oxoglutarate (HMG) into 2 molecules of pyruvate. Also contains a secondary oxaloacetate (OAA) decarboxylase activity due to the common pyruvate enolate transition state formed following C-C bond cleavage in the retro-aldol and decarboxylation reactions.</text>
</comment>
<keyword evidence="9" id="KW-0460">Magnesium</keyword>
<comment type="subunit">
    <text evidence="4 10">Homotrimer.</text>
</comment>
<comment type="cofactor">
    <cofactor evidence="9">
        <name>Mg(2+)</name>
        <dbReference type="ChEBI" id="CHEBI:18420"/>
    </cofactor>
</comment>
<comment type="similarity">
    <text evidence="3 10">Belongs to the class II aldolase/RraA-like family.</text>
</comment>
<comment type="catalytic activity">
    <reaction evidence="8 10">
        <text>oxaloacetate + H(+) = pyruvate + CO2</text>
        <dbReference type="Rhea" id="RHEA:15641"/>
        <dbReference type="ChEBI" id="CHEBI:15361"/>
        <dbReference type="ChEBI" id="CHEBI:15378"/>
        <dbReference type="ChEBI" id="CHEBI:16452"/>
        <dbReference type="ChEBI" id="CHEBI:16526"/>
        <dbReference type="EC" id="4.1.1.112"/>
    </reaction>
</comment>
<organism evidence="11 12">
    <name type="scientific">Tritonibacter litoralis</name>
    <dbReference type="NCBI Taxonomy" id="2662264"/>
    <lineage>
        <taxon>Bacteria</taxon>
        <taxon>Pseudomonadati</taxon>
        <taxon>Pseudomonadota</taxon>
        <taxon>Alphaproteobacteria</taxon>
        <taxon>Rhodobacterales</taxon>
        <taxon>Paracoccaceae</taxon>
        <taxon>Tritonibacter</taxon>
    </lineage>
</organism>
<dbReference type="Pfam" id="PF03737">
    <property type="entry name" value="RraA-like"/>
    <property type="match status" value="1"/>
</dbReference>
<proteinExistence type="inferred from homology"/>
<dbReference type="GO" id="GO:0008428">
    <property type="term" value="F:ribonuclease inhibitor activity"/>
    <property type="evidence" value="ECO:0007669"/>
    <property type="project" value="InterPro"/>
</dbReference>
<dbReference type="InterPro" id="IPR010203">
    <property type="entry name" value="RraA"/>
</dbReference>
<evidence type="ECO:0000256" key="4">
    <source>
        <dbReference type="ARBA" id="ARBA00011233"/>
    </source>
</evidence>
<dbReference type="NCBIfam" id="TIGR01935">
    <property type="entry name" value="NOT-MenG"/>
    <property type="match status" value="1"/>
</dbReference>
<dbReference type="InterPro" id="IPR005493">
    <property type="entry name" value="RraA/RraA-like"/>
</dbReference>
<evidence type="ECO:0000256" key="3">
    <source>
        <dbReference type="ARBA" id="ARBA00008621"/>
    </source>
</evidence>
<dbReference type="PANTHER" id="PTHR33254">
    <property type="entry name" value="4-HYDROXY-4-METHYL-2-OXOGLUTARATE ALDOLASE 3-RELATED"/>
    <property type="match status" value="1"/>
</dbReference>
<evidence type="ECO:0000256" key="8">
    <source>
        <dbReference type="ARBA" id="ARBA00047973"/>
    </source>
</evidence>
<keyword evidence="6 10" id="KW-0456">Lyase</keyword>
<dbReference type="Gene3D" id="3.50.30.40">
    <property type="entry name" value="Ribonuclease E inhibitor RraA/RraA-like"/>
    <property type="match status" value="1"/>
</dbReference>
<evidence type="ECO:0000256" key="5">
    <source>
        <dbReference type="ARBA" id="ARBA00022723"/>
    </source>
</evidence>
<evidence type="ECO:0000256" key="7">
    <source>
        <dbReference type="ARBA" id="ARBA00025046"/>
    </source>
</evidence>
<feature type="binding site" evidence="9">
    <location>
        <position position="98"/>
    </location>
    <ligand>
        <name>substrate</name>
    </ligand>
</feature>
<comment type="caution">
    <text evidence="11">The sequence shown here is derived from an EMBL/GenBank/DDBJ whole genome shotgun (WGS) entry which is preliminary data.</text>
</comment>
<dbReference type="GO" id="GO:0008948">
    <property type="term" value="F:oxaloacetate decarboxylase activity"/>
    <property type="evidence" value="ECO:0007669"/>
    <property type="project" value="UniProtKB-EC"/>
</dbReference>
<dbReference type="PANTHER" id="PTHR33254:SF4">
    <property type="entry name" value="4-HYDROXY-4-METHYL-2-OXOGLUTARATE ALDOLASE 3-RELATED"/>
    <property type="match status" value="1"/>
</dbReference>
<name>A0A843YN55_9RHOB</name>
<comment type="catalytic activity">
    <reaction evidence="1 10">
        <text>4-hydroxy-4-methyl-2-oxoglutarate = 2 pyruvate</text>
        <dbReference type="Rhea" id="RHEA:22748"/>
        <dbReference type="ChEBI" id="CHEBI:15361"/>
        <dbReference type="ChEBI" id="CHEBI:58276"/>
        <dbReference type="EC" id="4.1.3.17"/>
    </reaction>
</comment>
<evidence type="ECO:0000256" key="1">
    <source>
        <dbReference type="ARBA" id="ARBA00001342"/>
    </source>
</evidence>
<dbReference type="GO" id="GO:0047443">
    <property type="term" value="F:4-hydroxy-4-methyl-2-oxoglutarate aldolase activity"/>
    <property type="evidence" value="ECO:0007669"/>
    <property type="project" value="UniProtKB-EC"/>
</dbReference>
<dbReference type="GO" id="GO:0051252">
    <property type="term" value="P:regulation of RNA metabolic process"/>
    <property type="evidence" value="ECO:0007669"/>
    <property type="project" value="InterPro"/>
</dbReference>
<evidence type="ECO:0000313" key="11">
    <source>
        <dbReference type="EMBL" id="MQQ10662.1"/>
    </source>
</evidence>
<evidence type="ECO:0000313" key="12">
    <source>
        <dbReference type="Proteomes" id="UP000444174"/>
    </source>
</evidence>
<keyword evidence="5 9" id="KW-0479">Metal-binding</keyword>
<dbReference type="SUPFAM" id="SSF89562">
    <property type="entry name" value="RraA-like"/>
    <property type="match status" value="1"/>
</dbReference>
<evidence type="ECO:0000256" key="10">
    <source>
        <dbReference type="RuleBase" id="RU004338"/>
    </source>
</evidence>
<dbReference type="EC" id="4.1.1.112" evidence="10"/>
<dbReference type="EC" id="4.1.3.17" evidence="10"/>
<comment type="cofactor">
    <cofactor evidence="2 10">
        <name>a divalent metal cation</name>
        <dbReference type="ChEBI" id="CHEBI:60240"/>
    </cofactor>
</comment>
<gene>
    <name evidence="11" type="primary">rraA</name>
    <name evidence="11" type="ORF">GFB49_19595</name>
</gene>
<dbReference type="InterPro" id="IPR036704">
    <property type="entry name" value="RraA/RraA-like_sf"/>
</dbReference>
<evidence type="ECO:0000256" key="2">
    <source>
        <dbReference type="ARBA" id="ARBA00001968"/>
    </source>
</evidence>
<evidence type="ECO:0000256" key="9">
    <source>
        <dbReference type="PIRSR" id="PIRSR605493-1"/>
    </source>
</evidence>
<evidence type="ECO:0000256" key="6">
    <source>
        <dbReference type="ARBA" id="ARBA00023239"/>
    </source>
</evidence>
<feature type="binding site" evidence="9">
    <location>
        <position position="99"/>
    </location>
    <ligand>
        <name>Mg(2+)</name>
        <dbReference type="ChEBI" id="CHEBI:18420"/>
    </ligand>
</feature>
<keyword evidence="12" id="KW-1185">Reference proteome</keyword>
<reference evidence="11 12" key="1">
    <citation type="submission" date="2019-10" db="EMBL/GenBank/DDBJ databases">
        <title>Epibacterium sp. nov., isolated from seawater.</title>
        <authorList>
            <person name="Zhang X."/>
            <person name="Li N."/>
        </authorList>
    </citation>
    <scope>NUCLEOTIDE SEQUENCE [LARGE SCALE GENOMIC DNA]</scope>
    <source>
        <strain evidence="11 12">SM1979</strain>
    </source>
</reference>